<reference evidence="3" key="1">
    <citation type="submission" date="2018-01" db="EMBL/GenBank/DDBJ databases">
        <authorList>
            <person name="Li J."/>
        </authorList>
    </citation>
    <scope>NUCLEOTIDE SEQUENCE [LARGE SCALE GENOMIC DNA]</scope>
    <source>
        <strain evidence="3">592</strain>
    </source>
</reference>
<dbReference type="RefSeq" id="WP_108579511.1">
    <property type="nucleotide sequence ID" value="NZ_CP026952.1"/>
</dbReference>
<organism evidence="2 3">
    <name type="scientific">Aeromicrobium chenweiae</name>
    <dbReference type="NCBI Taxonomy" id="2079793"/>
    <lineage>
        <taxon>Bacteria</taxon>
        <taxon>Bacillati</taxon>
        <taxon>Actinomycetota</taxon>
        <taxon>Actinomycetes</taxon>
        <taxon>Propionibacteriales</taxon>
        <taxon>Nocardioidaceae</taxon>
        <taxon>Aeromicrobium</taxon>
    </lineage>
</organism>
<sequence>MVTRAQLSQERSRARRDELLAAAIDLFTEGGSRAITHRAVAARAGLPPATTTYYFESIDELIREALSSHIQQWTAELDALSQIDIDVSVSLDEAATFMGGVFAHRGPEVAAVELSIFLAAAREPELHDVARAAMTSLEALATSVLEQLGIDEPQRLAAAIVALVVGTAVRRQAAIYGEDEEARILTAAVRDLVAAHALGPLEVDRTLASLSRGPA</sequence>
<dbReference type="InterPro" id="IPR001647">
    <property type="entry name" value="HTH_TetR"/>
</dbReference>
<accession>A0A5F2EX77</accession>
<proteinExistence type="predicted"/>
<dbReference type="AlphaFoldDB" id="A0A2S0WPW7"/>
<dbReference type="Proteomes" id="UP000244384">
    <property type="component" value="Chromosome"/>
</dbReference>
<name>A0A2S0WPW7_9ACTN</name>
<evidence type="ECO:0000256" key="1">
    <source>
        <dbReference type="ARBA" id="ARBA00023125"/>
    </source>
</evidence>
<keyword evidence="1" id="KW-0238">DNA-binding</keyword>
<protein>
    <submittedName>
        <fullName evidence="2">Uncharacterized protein</fullName>
    </submittedName>
</protein>
<dbReference type="KEGG" id="aez:C3E78_14300"/>
<dbReference type="InterPro" id="IPR041583">
    <property type="entry name" value="TetR_C_31"/>
</dbReference>
<dbReference type="InterPro" id="IPR009057">
    <property type="entry name" value="Homeodomain-like_sf"/>
</dbReference>
<evidence type="ECO:0000313" key="2">
    <source>
        <dbReference type="EMBL" id="AWB93284.1"/>
    </source>
</evidence>
<dbReference type="PROSITE" id="PS50977">
    <property type="entry name" value="HTH_TETR_2"/>
    <property type="match status" value="1"/>
</dbReference>
<dbReference type="EMBL" id="CP026952">
    <property type="protein sequence ID" value="AWB93284.1"/>
    <property type="molecule type" value="Genomic_DNA"/>
</dbReference>
<dbReference type="Gene3D" id="1.10.357.10">
    <property type="entry name" value="Tetracycline Repressor, domain 2"/>
    <property type="match status" value="1"/>
</dbReference>
<dbReference type="Pfam" id="PF00440">
    <property type="entry name" value="TetR_N"/>
    <property type="match status" value="1"/>
</dbReference>
<dbReference type="SUPFAM" id="SSF46689">
    <property type="entry name" value="Homeodomain-like"/>
    <property type="match status" value="1"/>
</dbReference>
<accession>A0A2S0WPW7</accession>
<dbReference type="PRINTS" id="PR00455">
    <property type="entry name" value="HTHTETR"/>
</dbReference>
<dbReference type="Pfam" id="PF17940">
    <property type="entry name" value="TetR_C_31"/>
    <property type="match status" value="1"/>
</dbReference>
<dbReference type="GO" id="GO:0003677">
    <property type="term" value="F:DNA binding"/>
    <property type="evidence" value="ECO:0007669"/>
    <property type="project" value="UniProtKB-UniRule"/>
</dbReference>
<keyword evidence="3" id="KW-1185">Reference proteome</keyword>
<dbReference type="OrthoDB" id="6929199at2"/>
<evidence type="ECO:0000313" key="3">
    <source>
        <dbReference type="Proteomes" id="UP000244384"/>
    </source>
</evidence>
<gene>
    <name evidence="2" type="ORF">C3E78_14300</name>
</gene>